<dbReference type="InterPro" id="IPR018392">
    <property type="entry name" value="LysM"/>
</dbReference>
<dbReference type="InterPro" id="IPR036779">
    <property type="entry name" value="LysM_dom_sf"/>
</dbReference>
<keyword evidence="7" id="KW-1185">Reference proteome</keyword>
<dbReference type="SUPFAM" id="SSF53822">
    <property type="entry name" value="Periplasmic binding protein-like I"/>
    <property type="match status" value="1"/>
</dbReference>
<dbReference type="InterPro" id="IPR028081">
    <property type="entry name" value="Leu-bd"/>
</dbReference>
<dbReference type="SMART" id="SM00257">
    <property type="entry name" value="LysM"/>
    <property type="match status" value="4"/>
</dbReference>
<dbReference type="EMBL" id="VJVW01000001">
    <property type="protein sequence ID" value="MUP41247.1"/>
    <property type="molecule type" value="Genomic_DNA"/>
</dbReference>
<proteinExistence type="inferred from homology"/>
<dbReference type="PANTHER" id="PTHR33734:SF22">
    <property type="entry name" value="MEMBRANE-BOUND LYTIC MUREIN TRANSGLYCOSYLASE D"/>
    <property type="match status" value="1"/>
</dbReference>
<dbReference type="Pfam" id="PF01476">
    <property type="entry name" value="LysM"/>
    <property type="match status" value="4"/>
</dbReference>
<feature type="domain" description="LysM" evidence="5">
    <location>
        <begin position="24"/>
        <end position="67"/>
    </location>
</feature>
<sequence>MKYLFVICFLFQVYSTSANAQAYKYHTVKKGETVFSISQTYNIDEEDIYKYNPDAKEGIGINEKLVIPVSTSKPESKTKAASQFVEHRVKRKETLYSLAREYKVSVDDIKRYNKQLYSKELQMGETIRIPVGGSNSTEDSGSLIADNTSKPSAPANPAKSQITSTREHIVLPKETKFGIARKYGMTLKELDALNPKVEVLQPGMMIRVGTDVLEDEPVIITDERFRFYEVQPKETLFSLTRRFGVSADSLKQLNPALKDGLKFGMVLKVPENPEGKGTEENDYFNMADAANMKIDLSSSVNNRSTKEIAVMLPFHLNKIDADSIETYRNSILNERVVRISLDFYSGVLMAVDNAKSMGISTNLKVYDTKRDPSQVANIINTNDFSNVNAVIGPFLKETTEAAASKLESRNVPVINPLSNRSMRGFENLFQSRPSDEILKNAMLDYISRNAQAKNVIIIADGQAFQIKSELTSMIPSARTVTPTNNYVSEETLKKMMSPGANWVILESENINVVSSATSALNRLARENDITLLTTNKNNAYESDIISNNHLGTLKFHYPSVDREYDIAASEDFINDYEERFGIQPNQYALRGYDLTMDVLLRLASAEDLYESFERYPGYTEYFESKFHYMPKSGGGFANDAIYILKLNKDLSITNANDF</sequence>
<feature type="compositionally biased region" description="Polar residues" evidence="3">
    <location>
        <begin position="133"/>
        <end position="151"/>
    </location>
</feature>
<evidence type="ECO:0000256" key="2">
    <source>
        <dbReference type="ARBA" id="ARBA00022729"/>
    </source>
</evidence>
<keyword evidence="2 4" id="KW-0732">Signal</keyword>
<dbReference type="CDD" id="cd06268">
    <property type="entry name" value="PBP1_ABC_transporter_LIVBP-like"/>
    <property type="match status" value="1"/>
</dbReference>
<dbReference type="Pfam" id="PF13458">
    <property type="entry name" value="Peripla_BP_6"/>
    <property type="match status" value="1"/>
</dbReference>
<evidence type="ECO:0000313" key="6">
    <source>
        <dbReference type="EMBL" id="MUP41247.1"/>
    </source>
</evidence>
<dbReference type="Proteomes" id="UP000460416">
    <property type="component" value="Unassembled WGS sequence"/>
</dbReference>
<feature type="region of interest" description="Disordered" evidence="3">
    <location>
        <begin position="129"/>
        <end position="163"/>
    </location>
</feature>
<dbReference type="PANTHER" id="PTHR33734">
    <property type="entry name" value="LYSM DOMAIN-CONTAINING GPI-ANCHORED PROTEIN 2"/>
    <property type="match status" value="1"/>
</dbReference>
<accession>A0A7M3SXB6</accession>
<evidence type="ECO:0000256" key="1">
    <source>
        <dbReference type="ARBA" id="ARBA00010062"/>
    </source>
</evidence>
<comment type="similarity">
    <text evidence="1">Belongs to the leucine-binding protein family.</text>
</comment>
<evidence type="ECO:0000256" key="4">
    <source>
        <dbReference type="SAM" id="SignalP"/>
    </source>
</evidence>
<dbReference type="RefSeq" id="WP_156273342.1">
    <property type="nucleotide sequence ID" value="NZ_BAABGI010000002.1"/>
</dbReference>
<dbReference type="OrthoDB" id="2149800at2"/>
<comment type="caution">
    <text evidence="6">The sequence shown here is derived from an EMBL/GenBank/DDBJ whole genome shotgun (WGS) entry which is preliminary data.</text>
</comment>
<protein>
    <submittedName>
        <fullName evidence="6">LysM peptidoglycan-binding domain-containing protein</fullName>
    </submittedName>
</protein>
<evidence type="ECO:0000313" key="7">
    <source>
        <dbReference type="Proteomes" id="UP000460416"/>
    </source>
</evidence>
<feature type="signal peptide" evidence="4">
    <location>
        <begin position="1"/>
        <end position="20"/>
    </location>
</feature>
<evidence type="ECO:0000259" key="5">
    <source>
        <dbReference type="PROSITE" id="PS51782"/>
    </source>
</evidence>
<reference evidence="6 7" key="1">
    <citation type="submission" date="2019-07" db="EMBL/GenBank/DDBJ databases">
        <title>Gramella aestuarii sp. nov., isolated from a tidal flat, and emended description of Gramella echinicola.</title>
        <authorList>
            <person name="Liu L."/>
        </authorList>
    </citation>
    <scope>NUCLEOTIDE SEQUENCE [LARGE SCALE GENOMIC DNA]</scope>
    <source>
        <strain evidence="6 7">BS12</strain>
    </source>
</reference>
<dbReference type="Gene3D" id="3.10.350.10">
    <property type="entry name" value="LysM domain"/>
    <property type="match status" value="4"/>
</dbReference>
<feature type="domain" description="LysM" evidence="5">
    <location>
        <begin position="226"/>
        <end position="269"/>
    </location>
</feature>
<organism evidence="6 7">
    <name type="scientific">Christiangramia aestuarii</name>
    <dbReference type="NCBI Taxonomy" id="1028746"/>
    <lineage>
        <taxon>Bacteria</taxon>
        <taxon>Pseudomonadati</taxon>
        <taxon>Bacteroidota</taxon>
        <taxon>Flavobacteriia</taxon>
        <taxon>Flavobacteriales</taxon>
        <taxon>Flavobacteriaceae</taxon>
        <taxon>Christiangramia</taxon>
    </lineage>
</organism>
<dbReference type="GO" id="GO:0008932">
    <property type="term" value="F:lytic endotransglycosylase activity"/>
    <property type="evidence" value="ECO:0007669"/>
    <property type="project" value="TreeGrafter"/>
</dbReference>
<evidence type="ECO:0000256" key="3">
    <source>
        <dbReference type="SAM" id="MobiDB-lite"/>
    </source>
</evidence>
<dbReference type="AlphaFoldDB" id="A0A7M3SXB6"/>
<dbReference type="CDD" id="cd00118">
    <property type="entry name" value="LysM"/>
    <property type="match status" value="4"/>
</dbReference>
<feature type="chain" id="PRO_5029786862" evidence="4">
    <location>
        <begin position="21"/>
        <end position="658"/>
    </location>
</feature>
<feature type="domain" description="LysM" evidence="5">
    <location>
        <begin position="85"/>
        <end position="129"/>
    </location>
</feature>
<dbReference type="SUPFAM" id="SSF54106">
    <property type="entry name" value="LysM domain"/>
    <property type="match status" value="4"/>
</dbReference>
<name>A0A7M3SXB6_9FLAO</name>
<dbReference type="Gene3D" id="3.40.50.2300">
    <property type="match status" value="2"/>
</dbReference>
<dbReference type="PROSITE" id="PS51782">
    <property type="entry name" value="LYSM"/>
    <property type="match status" value="3"/>
</dbReference>
<dbReference type="InterPro" id="IPR028082">
    <property type="entry name" value="Peripla_BP_I"/>
</dbReference>
<gene>
    <name evidence="6" type="ORF">FLP08_01530</name>
</gene>